<sequence>MQITKQKETATHFPLAGLIALALSGFLAIMTETLPAGLLPEIAAGLHITTGSAGQLVTLYAMGSILAAIPVIAATRSWTRKHLFLTAIGGFLVFNTLTAVAVNYWMALLARFAVGVAAGVVWGMLAGYARRMVSDDLAGRAMAIALVGTPIALSFGVPAGTWLGSQLGWRLVFGIMSIFAAVLLVFVIRALPDFPGTRGREAVSYRTVWQTPGVRPLLLVTLLWLGAHNSFYTYIAPFLQAKHTANVDVSLLVFGIAALMSIFLTGVLIDRHLRRLAIGSLVLFVISAVLLGLTSTPIIWIGLWGLSFGGAATLLQTALGQRVSDAALDIVMSLNATVWNVSIALAGALGGLLVQAGGAILLPWVTAVIAGVALLVVIRYLQA</sequence>
<dbReference type="OrthoDB" id="2810795at2"/>
<proteinExistence type="predicted"/>
<feature type="transmembrane region" description="Helical" evidence="7">
    <location>
        <begin position="299"/>
        <end position="319"/>
    </location>
</feature>
<evidence type="ECO:0000256" key="6">
    <source>
        <dbReference type="ARBA" id="ARBA00023136"/>
    </source>
</evidence>
<dbReference type="STRING" id="1423776.FD04_GL000350"/>
<evidence type="ECO:0000256" key="7">
    <source>
        <dbReference type="SAM" id="Phobius"/>
    </source>
</evidence>
<evidence type="ECO:0000256" key="4">
    <source>
        <dbReference type="ARBA" id="ARBA00022692"/>
    </source>
</evidence>
<evidence type="ECO:0000256" key="2">
    <source>
        <dbReference type="ARBA" id="ARBA00022448"/>
    </source>
</evidence>
<reference evidence="9 10" key="1">
    <citation type="journal article" date="2015" name="Genome Announc.">
        <title>Expanding the biotechnology potential of lactobacilli through comparative genomics of 213 strains and associated genera.</title>
        <authorList>
            <person name="Sun Z."/>
            <person name="Harris H.M."/>
            <person name="McCann A."/>
            <person name="Guo C."/>
            <person name="Argimon S."/>
            <person name="Zhang W."/>
            <person name="Yang X."/>
            <person name="Jeffery I.B."/>
            <person name="Cooney J.C."/>
            <person name="Kagawa T.F."/>
            <person name="Liu W."/>
            <person name="Song Y."/>
            <person name="Salvetti E."/>
            <person name="Wrobel A."/>
            <person name="Rasinkangas P."/>
            <person name="Parkhill J."/>
            <person name="Rea M.C."/>
            <person name="O'Sullivan O."/>
            <person name="Ritari J."/>
            <person name="Douillard F.P."/>
            <person name="Paul Ross R."/>
            <person name="Yang R."/>
            <person name="Briner A.E."/>
            <person name="Felis G.E."/>
            <person name="de Vos W.M."/>
            <person name="Barrangou R."/>
            <person name="Klaenhammer T.R."/>
            <person name="Caufield P.W."/>
            <person name="Cui Y."/>
            <person name="Zhang H."/>
            <person name="O'Toole P.W."/>
        </authorList>
    </citation>
    <scope>NUCLEOTIDE SEQUENCE [LARGE SCALE GENOMIC DNA]</scope>
    <source>
        <strain evidence="9 10">DSM 19909</strain>
    </source>
</reference>
<dbReference type="PATRIC" id="fig|1423776.4.peg.351"/>
<dbReference type="SUPFAM" id="SSF103473">
    <property type="entry name" value="MFS general substrate transporter"/>
    <property type="match status" value="1"/>
</dbReference>
<feature type="transmembrane region" description="Helical" evidence="7">
    <location>
        <begin position="251"/>
        <end position="269"/>
    </location>
</feature>
<dbReference type="InterPro" id="IPR011701">
    <property type="entry name" value="MFS"/>
</dbReference>
<organism evidence="9 10">
    <name type="scientific">Secundilactobacillus odoratitofui DSM 19909 = JCM 15043</name>
    <dbReference type="NCBI Taxonomy" id="1423776"/>
    <lineage>
        <taxon>Bacteria</taxon>
        <taxon>Bacillati</taxon>
        <taxon>Bacillota</taxon>
        <taxon>Bacilli</taxon>
        <taxon>Lactobacillales</taxon>
        <taxon>Lactobacillaceae</taxon>
        <taxon>Secundilactobacillus</taxon>
    </lineage>
</organism>
<protein>
    <recommendedName>
        <fullName evidence="8">Major facilitator superfamily (MFS) profile domain-containing protein</fullName>
    </recommendedName>
</protein>
<dbReference type="AlphaFoldDB" id="A0A0R1LT59"/>
<dbReference type="RefSeq" id="WP_056947032.1">
    <property type="nucleotide sequence ID" value="NZ_AZEE01000027.1"/>
</dbReference>
<evidence type="ECO:0000256" key="3">
    <source>
        <dbReference type="ARBA" id="ARBA00022475"/>
    </source>
</evidence>
<keyword evidence="4 7" id="KW-0812">Transmembrane</keyword>
<keyword evidence="3" id="KW-1003">Cell membrane</keyword>
<comment type="caution">
    <text evidence="9">The sequence shown here is derived from an EMBL/GenBank/DDBJ whole genome shotgun (WGS) entry which is preliminary data.</text>
</comment>
<evidence type="ECO:0000313" key="10">
    <source>
        <dbReference type="Proteomes" id="UP000051160"/>
    </source>
</evidence>
<feature type="transmembrane region" description="Helical" evidence="7">
    <location>
        <begin position="12"/>
        <end position="30"/>
    </location>
</feature>
<dbReference type="InterPro" id="IPR050189">
    <property type="entry name" value="MFS_Efflux_Transporters"/>
</dbReference>
<accession>A0A0R1LT59</accession>
<evidence type="ECO:0000259" key="8">
    <source>
        <dbReference type="PROSITE" id="PS50850"/>
    </source>
</evidence>
<keyword evidence="6 7" id="KW-0472">Membrane</keyword>
<feature type="transmembrane region" description="Helical" evidence="7">
    <location>
        <begin position="108"/>
        <end position="129"/>
    </location>
</feature>
<feature type="transmembrane region" description="Helical" evidence="7">
    <location>
        <begin position="331"/>
        <end position="354"/>
    </location>
</feature>
<dbReference type="PANTHER" id="PTHR43124">
    <property type="entry name" value="PURINE EFFLUX PUMP PBUE"/>
    <property type="match status" value="1"/>
</dbReference>
<feature type="domain" description="Major facilitator superfamily (MFS) profile" evidence="8">
    <location>
        <begin position="17"/>
        <end position="383"/>
    </location>
</feature>
<dbReference type="EMBL" id="AZEE01000027">
    <property type="protein sequence ID" value="KRK98616.1"/>
    <property type="molecule type" value="Genomic_DNA"/>
</dbReference>
<evidence type="ECO:0000256" key="1">
    <source>
        <dbReference type="ARBA" id="ARBA00004651"/>
    </source>
</evidence>
<gene>
    <name evidence="9" type="ORF">FD04_GL000350</name>
</gene>
<feature type="transmembrane region" description="Helical" evidence="7">
    <location>
        <begin position="169"/>
        <end position="192"/>
    </location>
</feature>
<feature type="transmembrane region" description="Helical" evidence="7">
    <location>
        <begin position="57"/>
        <end position="75"/>
    </location>
</feature>
<dbReference type="Proteomes" id="UP000051160">
    <property type="component" value="Unassembled WGS sequence"/>
</dbReference>
<dbReference type="InterPro" id="IPR020846">
    <property type="entry name" value="MFS_dom"/>
</dbReference>
<keyword evidence="10" id="KW-1185">Reference proteome</keyword>
<dbReference type="GO" id="GO:0005886">
    <property type="term" value="C:plasma membrane"/>
    <property type="evidence" value="ECO:0007669"/>
    <property type="project" value="UniProtKB-SubCell"/>
</dbReference>
<feature type="transmembrane region" description="Helical" evidence="7">
    <location>
        <begin position="213"/>
        <end position="231"/>
    </location>
</feature>
<keyword evidence="2" id="KW-0813">Transport</keyword>
<keyword evidence="5 7" id="KW-1133">Transmembrane helix</keyword>
<dbReference type="GO" id="GO:0022857">
    <property type="term" value="F:transmembrane transporter activity"/>
    <property type="evidence" value="ECO:0007669"/>
    <property type="project" value="InterPro"/>
</dbReference>
<dbReference type="PROSITE" id="PS50850">
    <property type="entry name" value="MFS"/>
    <property type="match status" value="1"/>
</dbReference>
<name>A0A0R1LT59_9LACO</name>
<dbReference type="InterPro" id="IPR036259">
    <property type="entry name" value="MFS_trans_sf"/>
</dbReference>
<feature type="transmembrane region" description="Helical" evidence="7">
    <location>
        <begin position="82"/>
        <end position="102"/>
    </location>
</feature>
<dbReference type="CDD" id="cd17324">
    <property type="entry name" value="MFS_NepI_like"/>
    <property type="match status" value="1"/>
</dbReference>
<feature type="transmembrane region" description="Helical" evidence="7">
    <location>
        <begin position="141"/>
        <end position="163"/>
    </location>
</feature>
<dbReference type="Gene3D" id="1.20.1250.20">
    <property type="entry name" value="MFS general substrate transporter like domains"/>
    <property type="match status" value="1"/>
</dbReference>
<dbReference type="Pfam" id="PF07690">
    <property type="entry name" value="MFS_1"/>
    <property type="match status" value="1"/>
</dbReference>
<evidence type="ECO:0000256" key="5">
    <source>
        <dbReference type="ARBA" id="ARBA00022989"/>
    </source>
</evidence>
<dbReference type="PANTHER" id="PTHR43124:SF3">
    <property type="entry name" value="CHLORAMPHENICOL EFFLUX PUMP RV0191"/>
    <property type="match status" value="1"/>
</dbReference>
<evidence type="ECO:0000313" key="9">
    <source>
        <dbReference type="EMBL" id="KRK98616.1"/>
    </source>
</evidence>
<feature type="transmembrane region" description="Helical" evidence="7">
    <location>
        <begin position="276"/>
        <end position="293"/>
    </location>
</feature>
<comment type="subcellular location">
    <subcellularLocation>
        <location evidence="1">Cell membrane</location>
        <topology evidence="1">Multi-pass membrane protein</topology>
    </subcellularLocation>
</comment>
<feature type="transmembrane region" description="Helical" evidence="7">
    <location>
        <begin position="360"/>
        <end position="381"/>
    </location>
</feature>